<evidence type="ECO:0000256" key="1">
    <source>
        <dbReference type="ARBA" id="ARBA00022468"/>
    </source>
</evidence>
<protein>
    <submittedName>
        <fullName evidence="4">Rho GTPase activation protein</fullName>
    </submittedName>
</protein>
<feature type="domain" description="Rho-GAP" evidence="3">
    <location>
        <begin position="56"/>
        <end position="253"/>
    </location>
</feature>
<evidence type="ECO:0000313" key="4">
    <source>
        <dbReference type="EMBL" id="KAE9402883.1"/>
    </source>
</evidence>
<dbReference type="GO" id="GO:0007165">
    <property type="term" value="P:signal transduction"/>
    <property type="evidence" value="ECO:0007669"/>
    <property type="project" value="InterPro"/>
</dbReference>
<evidence type="ECO:0000313" key="5">
    <source>
        <dbReference type="Proteomes" id="UP000799118"/>
    </source>
</evidence>
<dbReference type="GO" id="GO:0060237">
    <property type="term" value="P:regulation of fungal-type cell wall organization"/>
    <property type="evidence" value="ECO:0007669"/>
    <property type="project" value="TreeGrafter"/>
</dbReference>
<reference evidence="4" key="1">
    <citation type="journal article" date="2019" name="Environ. Microbiol.">
        <title>Fungal ecological strategies reflected in gene transcription - a case study of two litter decomposers.</title>
        <authorList>
            <person name="Barbi F."/>
            <person name="Kohler A."/>
            <person name="Barry K."/>
            <person name="Baskaran P."/>
            <person name="Daum C."/>
            <person name="Fauchery L."/>
            <person name="Ihrmark K."/>
            <person name="Kuo A."/>
            <person name="LaButti K."/>
            <person name="Lipzen A."/>
            <person name="Morin E."/>
            <person name="Grigoriev I.V."/>
            <person name="Henrissat B."/>
            <person name="Lindahl B."/>
            <person name="Martin F."/>
        </authorList>
    </citation>
    <scope>NUCLEOTIDE SEQUENCE</scope>
    <source>
        <strain evidence="4">JB14</strain>
    </source>
</reference>
<dbReference type="SMART" id="SM00324">
    <property type="entry name" value="RhoGAP"/>
    <property type="match status" value="1"/>
</dbReference>
<dbReference type="Gene3D" id="1.10.555.10">
    <property type="entry name" value="Rho GTPase activation protein"/>
    <property type="match status" value="1"/>
</dbReference>
<dbReference type="Pfam" id="PF00620">
    <property type="entry name" value="RhoGAP"/>
    <property type="match status" value="1"/>
</dbReference>
<dbReference type="InterPro" id="IPR000198">
    <property type="entry name" value="RhoGAP_dom"/>
</dbReference>
<dbReference type="GO" id="GO:0005096">
    <property type="term" value="F:GTPase activator activity"/>
    <property type="evidence" value="ECO:0007669"/>
    <property type="project" value="UniProtKB-KW"/>
</dbReference>
<dbReference type="PROSITE" id="PS50238">
    <property type="entry name" value="RHOGAP"/>
    <property type="match status" value="1"/>
</dbReference>
<keyword evidence="5" id="KW-1185">Reference proteome</keyword>
<dbReference type="InterPro" id="IPR008936">
    <property type="entry name" value="Rho_GTPase_activation_prot"/>
</dbReference>
<dbReference type="InterPro" id="IPR051025">
    <property type="entry name" value="RhoGAP"/>
</dbReference>
<name>A0A6A4HYN1_9AGAR</name>
<feature type="region of interest" description="Disordered" evidence="2">
    <location>
        <begin position="253"/>
        <end position="392"/>
    </location>
</feature>
<accession>A0A6A4HYN1</accession>
<dbReference type="PANTHER" id="PTHR15228">
    <property type="entry name" value="SPERMATHECAL PHYSIOLOGY VARIANT"/>
    <property type="match status" value="1"/>
</dbReference>
<dbReference type="SUPFAM" id="SSF48350">
    <property type="entry name" value="GTPase activation domain, GAP"/>
    <property type="match status" value="1"/>
</dbReference>
<sequence length="392" mass="43976">MVPETPQSPPTKAHLKAWWSNFTSAQKAKRDAEGKDEPENTVFGKPLKESLRYASVQISTANANGELYVWGYIPVVVAKCGLYLKENATEVEGTFRVNGSAKRMRELQAIFETPPRYGKSLDWKQSPYTAHDVASVFRRYLTKMPEPVIPYDMYHPFRDSLAKEPFNQEEVITTYKRLIRQMPRANQYLLLYVLDLLSVFARKSDKNLMTATNLAVIFRPGLMSHPEHEMNPKEHALSQRVLEFLIAQQDWFMLDIPPPPPNEPGSPTSLVSEEDVSVHPSSDEDHQVGGGWKLVGRDKKVARRKTTIEPRGPQEGDLSPVAESPPGKQAEQEGGATGVTRSRTLPSGRRGPSSSSDSTEREARRVLRKQKRASSSGRTPHRIPDSSSGKET</sequence>
<organism evidence="4 5">
    <name type="scientific">Gymnopus androsaceus JB14</name>
    <dbReference type="NCBI Taxonomy" id="1447944"/>
    <lineage>
        <taxon>Eukaryota</taxon>
        <taxon>Fungi</taxon>
        <taxon>Dikarya</taxon>
        <taxon>Basidiomycota</taxon>
        <taxon>Agaricomycotina</taxon>
        <taxon>Agaricomycetes</taxon>
        <taxon>Agaricomycetidae</taxon>
        <taxon>Agaricales</taxon>
        <taxon>Marasmiineae</taxon>
        <taxon>Omphalotaceae</taxon>
        <taxon>Gymnopus</taxon>
    </lineage>
</organism>
<dbReference type="AlphaFoldDB" id="A0A6A4HYN1"/>
<dbReference type="GO" id="GO:0005938">
    <property type="term" value="C:cell cortex"/>
    <property type="evidence" value="ECO:0007669"/>
    <property type="project" value="TreeGrafter"/>
</dbReference>
<dbReference type="Proteomes" id="UP000799118">
    <property type="component" value="Unassembled WGS sequence"/>
</dbReference>
<proteinExistence type="predicted"/>
<gene>
    <name evidence="4" type="ORF">BT96DRAFT_964620</name>
</gene>
<feature type="compositionally biased region" description="Low complexity" evidence="2">
    <location>
        <begin position="341"/>
        <end position="357"/>
    </location>
</feature>
<feature type="compositionally biased region" description="Basic and acidic residues" evidence="2">
    <location>
        <begin position="382"/>
        <end position="392"/>
    </location>
</feature>
<dbReference type="OrthoDB" id="3196451at2759"/>
<dbReference type="PANTHER" id="PTHR15228:SF25">
    <property type="entry name" value="F-BAR DOMAIN-CONTAINING PROTEIN"/>
    <property type="match status" value="1"/>
</dbReference>
<evidence type="ECO:0000256" key="2">
    <source>
        <dbReference type="SAM" id="MobiDB-lite"/>
    </source>
</evidence>
<dbReference type="EMBL" id="ML769430">
    <property type="protein sequence ID" value="KAE9402883.1"/>
    <property type="molecule type" value="Genomic_DNA"/>
</dbReference>
<keyword evidence="1" id="KW-0343">GTPase activation</keyword>
<evidence type="ECO:0000259" key="3">
    <source>
        <dbReference type="PROSITE" id="PS50238"/>
    </source>
</evidence>